<dbReference type="AlphaFoldDB" id="A0A7X5YK49"/>
<dbReference type="EMBL" id="JAATJM010000001">
    <property type="protein sequence ID" value="NJC41233.1"/>
    <property type="molecule type" value="Genomic_DNA"/>
</dbReference>
<gene>
    <name evidence="2" type="ORF">GGQ87_001491</name>
</gene>
<name>A0A7X5YK49_9CAUL</name>
<sequence>MKRALVLLTASAVALPALAQDTSGDWDISRDPAKRMVLAYTTFDNGLSVGFRCIDGSFNAVIAGLPPSRDERRTLDLAFRDDEAHPTMWTSTTDSSVVVSDFPAPLAREFRQGGALKLTVPRGAADGRNLRYDVELPTSSAAVDEALTACGRPLVDPRDAELEAIGETGLTGELVWDRAPRPRYPSSRYASGFVVTTCMTTPQGALRDCVVEMEHPHDGRFGRAALEGAEHARVRNPNEGQPVPVVRMSFRTIFRMR</sequence>
<evidence type="ECO:0000313" key="2">
    <source>
        <dbReference type="EMBL" id="NJC41233.1"/>
    </source>
</evidence>
<comment type="caution">
    <text evidence="2">The sequence shown here is derived from an EMBL/GenBank/DDBJ whole genome shotgun (WGS) entry which is preliminary data.</text>
</comment>
<keyword evidence="3" id="KW-1185">Reference proteome</keyword>
<evidence type="ECO:0008006" key="4">
    <source>
        <dbReference type="Google" id="ProtNLM"/>
    </source>
</evidence>
<feature type="chain" id="PRO_5031122836" description="TonB C-terminal domain-containing protein" evidence="1">
    <location>
        <begin position="20"/>
        <end position="257"/>
    </location>
</feature>
<dbReference type="RefSeq" id="WP_168046163.1">
    <property type="nucleotide sequence ID" value="NZ_JAATJM010000001.1"/>
</dbReference>
<evidence type="ECO:0000256" key="1">
    <source>
        <dbReference type="SAM" id="SignalP"/>
    </source>
</evidence>
<protein>
    <recommendedName>
        <fullName evidence="4">TonB C-terminal domain-containing protein</fullName>
    </recommendedName>
</protein>
<dbReference type="Proteomes" id="UP000587415">
    <property type="component" value="Unassembled WGS sequence"/>
</dbReference>
<organism evidence="2 3">
    <name type="scientific">Brevundimonas alba</name>
    <dbReference type="NCBI Taxonomy" id="74314"/>
    <lineage>
        <taxon>Bacteria</taxon>
        <taxon>Pseudomonadati</taxon>
        <taxon>Pseudomonadota</taxon>
        <taxon>Alphaproteobacteria</taxon>
        <taxon>Caulobacterales</taxon>
        <taxon>Caulobacteraceae</taxon>
        <taxon>Brevundimonas</taxon>
    </lineage>
</organism>
<reference evidence="2 3" key="1">
    <citation type="submission" date="2020-03" db="EMBL/GenBank/DDBJ databases">
        <title>Genomic Encyclopedia of Type Strains, Phase IV (KMG-IV): sequencing the most valuable type-strain genomes for metagenomic binning, comparative biology and taxonomic classification.</title>
        <authorList>
            <person name="Goeker M."/>
        </authorList>
    </citation>
    <scope>NUCLEOTIDE SEQUENCE [LARGE SCALE GENOMIC DNA]</scope>
    <source>
        <strain evidence="2 3">DSM 4736</strain>
    </source>
</reference>
<evidence type="ECO:0000313" key="3">
    <source>
        <dbReference type="Proteomes" id="UP000587415"/>
    </source>
</evidence>
<feature type="signal peptide" evidence="1">
    <location>
        <begin position="1"/>
        <end position="19"/>
    </location>
</feature>
<proteinExistence type="predicted"/>
<keyword evidence="1" id="KW-0732">Signal</keyword>
<accession>A0A7X5YK49</accession>